<dbReference type="OrthoDB" id="542013at2759"/>
<keyword evidence="2" id="KW-1185">Reference proteome</keyword>
<gene>
    <name evidence="1" type="ORF">ARMGADRAFT_1036517</name>
</gene>
<evidence type="ECO:0000313" key="2">
    <source>
        <dbReference type="Proteomes" id="UP000217790"/>
    </source>
</evidence>
<organism evidence="1 2">
    <name type="scientific">Armillaria gallica</name>
    <name type="common">Bulbous honey fungus</name>
    <name type="synonym">Armillaria bulbosa</name>
    <dbReference type="NCBI Taxonomy" id="47427"/>
    <lineage>
        <taxon>Eukaryota</taxon>
        <taxon>Fungi</taxon>
        <taxon>Dikarya</taxon>
        <taxon>Basidiomycota</taxon>
        <taxon>Agaricomycotina</taxon>
        <taxon>Agaricomycetes</taxon>
        <taxon>Agaricomycetidae</taxon>
        <taxon>Agaricales</taxon>
        <taxon>Marasmiineae</taxon>
        <taxon>Physalacriaceae</taxon>
        <taxon>Armillaria</taxon>
    </lineage>
</organism>
<dbReference type="Proteomes" id="UP000217790">
    <property type="component" value="Unassembled WGS sequence"/>
</dbReference>
<accession>A0A2H3CUV2</accession>
<protein>
    <submittedName>
        <fullName evidence="1">Uncharacterized protein</fullName>
    </submittedName>
</protein>
<evidence type="ECO:0000313" key="1">
    <source>
        <dbReference type="EMBL" id="PBK85224.1"/>
    </source>
</evidence>
<dbReference type="InParanoid" id="A0A2H3CUV2"/>
<reference evidence="2" key="1">
    <citation type="journal article" date="2017" name="Nat. Ecol. Evol.">
        <title>Genome expansion and lineage-specific genetic innovations in the forest pathogenic fungi Armillaria.</title>
        <authorList>
            <person name="Sipos G."/>
            <person name="Prasanna A.N."/>
            <person name="Walter M.C."/>
            <person name="O'Connor E."/>
            <person name="Balint B."/>
            <person name="Krizsan K."/>
            <person name="Kiss B."/>
            <person name="Hess J."/>
            <person name="Varga T."/>
            <person name="Slot J."/>
            <person name="Riley R."/>
            <person name="Boka B."/>
            <person name="Rigling D."/>
            <person name="Barry K."/>
            <person name="Lee J."/>
            <person name="Mihaltcheva S."/>
            <person name="LaButti K."/>
            <person name="Lipzen A."/>
            <person name="Waldron R."/>
            <person name="Moloney N.M."/>
            <person name="Sperisen C."/>
            <person name="Kredics L."/>
            <person name="Vagvoelgyi C."/>
            <person name="Patrignani A."/>
            <person name="Fitzpatrick D."/>
            <person name="Nagy I."/>
            <person name="Doyle S."/>
            <person name="Anderson J.B."/>
            <person name="Grigoriev I.V."/>
            <person name="Gueldener U."/>
            <person name="Muensterkoetter M."/>
            <person name="Nagy L.G."/>
        </authorList>
    </citation>
    <scope>NUCLEOTIDE SEQUENCE [LARGE SCALE GENOMIC DNA]</scope>
    <source>
        <strain evidence="2">Ar21-2</strain>
    </source>
</reference>
<dbReference type="AlphaFoldDB" id="A0A2H3CUV2"/>
<proteinExistence type="predicted"/>
<dbReference type="EMBL" id="KZ293692">
    <property type="protein sequence ID" value="PBK85224.1"/>
    <property type="molecule type" value="Genomic_DNA"/>
</dbReference>
<name>A0A2H3CUV2_ARMGA</name>
<sequence length="261" mass="29809">MINLFALRGYRNVGPEHQTSSPALFGINAYCIMMMSNTLMNQFCNIRPIGYRLSHGGRFRVVIAGDGKQHQAEEQRRYCREGRFIGYIDRGWRERRVLDFVPAAHKRRCILPRETGKRAVDHVNNGRYRCHHGFKAELAFTTEEGSRLVFSAVGEENDEDKLRGAYISLSEVVEESDVVIGEDAKVVQDKDEMSILEGHVLIFLGTYSMLHSLKAFIQVRIDSEAPPTRLHAPEVITRSAWFVIASHFVMKSKFYKKGQSV</sequence>
<dbReference type="STRING" id="47427.A0A2H3CUV2"/>